<name>A0A285SSB4_9BACL</name>
<dbReference type="Pfam" id="PF00015">
    <property type="entry name" value="MCPsignal"/>
    <property type="match status" value="1"/>
</dbReference>
<dbReference type="GO" id="GO:0007165">
    <property type="term" value="P:signal transduction"/>
    <property type="evidence" value="ECO:0007669"/>
    <property type="project" value="UniProtKB-KW"/>
</dbReference>
<evidence type="ECO:0000256" key="8">
    <source>
        <dbReference type="ARBA" id="ARBA00023224"/>
    </source>
</evidence>
<dbReference type="Gene3D" id="3.30.450.20">
    <property type="entry name" value="PAS domain"/>
    <property type="match status" value="2"/>
</dbReference>
<dbReference type="InterPro" id="IPR004089">
    <property type="entry name" value="MCPsignal_dom"/>
</dbReference>
<feature type="domain" description="HAMP" evidence="13">
    <location>
        <begin position="307"/>
        <end position="359"/>
    </location>
</feature>
<keyword evidence="4" id="KW-0145">Chemotaxis</keyword>
<keyword evidence="2" id="KW-1003">Cell membrane</keyword>
<dbReference type="InterPro" id="IPR029151">
    <property type="entry name" value="Sensor-like_sf"/>
</dbReference>
<dbReference type="CDD" id="cd06225">
    <property type="entry name" value="HAMP"/>
    <property type="match status" value="1"/>
</dbReference>
<dbReference type="OrthoDB" id="9762005at2"/>
<dbReference type="AlphaFoldDB" id="A0A285SSB4"/>
<feature type="transmembrane region" description="Helical" evidence="11">
    <location>
        <begin position="283"/>
        <end position="306"/>
    </location>
</feature>
<dbReference type="InterPro" id="IPR033479">
    <property type="entry name" value="dCache_1"/>
</dbReference>
<keyword evidence="5 11" id="KW-0812">Transmembrane</keyword>
<dbReference type="Gene3D" id="1.10.287.950">
    <property type="entry name" value="Methyl-accepting chemotaxis protein"/>
    <property type="match status" value="1"/>
</dbReference>
<sequence length="669" mass="73908">MMENKRKRIVKTSINGKLGFAFLLALLLPSLLIASTSFIASKEELENQIHSSANQSVVTIDGFINKHFEPIVKSVDYFSGQLTPKDLQRENWENTLTIFKNYFETSEGIVSTFIGTSKGEMIQYPDLGLMDNPDFDPTTREWYLQANEKAGQVVISDPHEAASTGDWVVTVSKKLENADAVYAINLSMDNLFEIINSIKVGHTGYPFLMSPSQVIIAHPTLELGLDVSQEDWAKRMIESDAKSFGYMFEGKEKQMFVQTNELTGWKIGGTMFTSEVTDATKPILYSTVSVVIGSLILLSVYLIVIIRSITKPLKTITAASVEMSAGDLRTKVDISKRDEIGILGKSFNKMSTMLASIISHIHNKSEVILSSSEELSATIDDSAKSSEQIASAMGLVHKGLENQTEKLKQSFASLKVVSEDIQKIYQNTNTVTLKAEEAESKIDVGHEIVTSTQQQMQTIEGTFNMLSNDIGTVNNYANEINEIVTVITSISEQTNLLALNAAIEAARAGEHGKGFAVVAEEVRKLAEQTNNSSNQVQEIITAIQRESSKSVESMNSSRLEVTKGLDMFAQTEKNFMEIKTLIEQITDQLQNVVESAHQIAQNSEKVVSDMMVVEDISNSSKREIESVSTATEQQLSSMEEIAATAEALEHIVEDLLKEVETFKLPSNNK</sequence>
<evidence type="ECO:0000259" key="13">
    <source>
        <dbReference type="PROSITE" id="PS50885"/>
    </source>
</evidence>
<dbReference type="Pfam" id="PF02743">
    <property type="entry name" value="dCache_1"/>
    <property type="match status" value="1"/>
</dbReference>
<evidence type="ECO:0000256" key="4">
    <source>
        <dbReference type="ARBA" id="ARBA00022500"/>
    </source>
</evidence>
<comment type="similarity">
    <text evidence="9">Belongs to the methyl-accepting chemotaxis (MCP) protein family.</text>
</comment>
<dbReference type="SUPFAM" id="SSF103190">
    <property type="entry name" value="Sensory domain-like"/>
    <property type="match status" value="1"/>
</dbReference>
<dbReference type="PROSITE" id="PS50885">
    <property type="entry name" value="HAMP"/>
    <property type="match status" value="1"/>
</dbReference>
<evidence type="ECO:0000256" key="6">
    <source>
        <dbReference type="ARBA" id="ARBA00022989"/>
    </source>
</evidence>
<keyword evidence="3" id="KW-0488">Methylation</keyword>
<dbReference type="PROSITE" id="PS50111">
    <property type="entry name" value="CHEMOTAXIS_TRANSDUC_2"/>
    <property type="match status" value="1"/>
</dbReference>
<dbReference type="SMART" id="SM00304">
    <property type="entry name" value="HAMP"/>
    <property type="match status" value="1"/>
</dbReference>
<feature type="domain" description="Methyl-accepting transducer" evidence="12">
    <location>
        <begin position="378"/>
        <end position="649"/>
    </location>
</feature>
<dbReference type="PANTHER" id="PTHR32089">
    <property type="entry name" value="METHYL-ACCEPTING CHEMOTAXIS PROTEIN MCPB"/>
    <property type="match status" value="1"/>
</dbReference>
<evidence type="ECO:0000313" key="14">
    <source>
        <dbReference type="EMBL" id="SOC11245.1"/>
    </source>
</evidence>
<evidence type="ECO:0000256" key="9">
    <source>
        <dbReference type="ARBA" id="ARBA00029447"/>
    </source>
</evidence>
<dbReference type="CDD" id="cd12912">
    <property type="entry name" value="PDC2_MCP_like"/>
    <property type="match status" value="1"/>
</dbReference>
<keyword evidence="8 10" id="KW-0807">Transducer</keyword>
<organism evidence="14 15">
    <name type="scientific">Ureibacillus xyleni</name>
    <dbReference type="NCBI Taxonomy" id="614648"/>
    <lineage>
        <taxon>Bacteria</taxon>
        <taxon>Bacillati</taxon>
        <taxon>Bacillota</taxon>
        <taxon>Bacilli</taxon>
        <taxon>Bacillales</taxon>
        <taxon>Caryophanaceae</taxon>
        <taxon>Ureibacillus</taxon>
    </lineage>
</organism>
<dbReference type="InterPro" id="IPR003660">
    <property type="entry name" value="HAMP_dom"/>
</dbReference>
<comment type="subcellular location">
    <subcellularLocation>
        <location evidence="1">Cell membrane</location>
        <topology evidence="1">Multi-pass membrane protein</topology>
    </subcellularLocation>
</comment>
<evidence type="ECO:0000256" key="5">
    <source>
        <dbReference type="ARBA" id="ARBA00022692"/>
    </source>
</evidence>
<dbReference type="CDD" id="cd11386">
    <property type="entry name" value="MCP_signal"/>
    <property type="match status" value="1"/>
</dbReference>
<evidence type="ECO:0000259" key="12">
    <source>
        <dbReference type="PROSITE" id="PS50111"/>
    </source>
</evidence>
<keyword evidence="15" id="KW-1185">Reference proteome</keyword>
<dbReference type="EMBL" id="OBMQ01000006">
    <property type="protein sequence ID" value="SOC11245.1"/>
    <property type="molecule type" value="Genomic_DNA"/>
</dbReference>
<evidence type="ECO:0000256" key="2">
    <source>
        <dbReference type="ARBA" id="ARBA00022475"/>
    </source>
</evidence>
<dbReference type="Proteomes" id="UP000219636">
    <property type="component" value="Unassembled WGS sequence"/>
</dbReference>
<dbReference type="Pfam" id="PF00672">
    <property type="entry name" value="HAMP"/>
    <property type="match status" value="1"/>
</dbReference>
<gene>
    <name evidence="14" type="ORF">SAMN05880501_106110</name>
</gene>
<proteinExistence type="inferred from homology"/>
<keyword evidence="7 11" id="KW-0472">Membrane</keyword>
<protein>
    <submittedName>
        <fullName evidence="14">Methyl-accepting chemotaxis protein</fullName>
    </submittedName>
</protein>
<dbReference type="GO" id="GO:0006935">
    <property type="term" value="P:chemotaxis"/>
    <property type="evidence" value="ECO:0007669"/>
    <property type="project" value="UniProtKB-KW"/>
</dbReference>
<evidence type="ECO:0000256" key="7">
    <source>
        <dbReference type="ARBA" id="ARBA00023136"/>
    </source>
</evidence>
<evidence type="ECO:0000256" key="1">
    <source>
        <dbReference type="ARBA" id="ARBA00004651"/>
    </source>
</evidence>
<evidence type="ECO:0000256" key="11">
    <source>
        <dbReference type="SAM" id="Phobius"/>
    </source>
</evidence>
<accession>A0A285SSB4</accession>
<keyword evidence="6 11" id="KW-1133">Transmembrane helix</keyword>
<dbReference type="SMART" id="SM00283">
    <property type="entry name" value="MA"/>
    <property type="match status" value="1"/>
</dbReference>
<dbReference type="CDD" id="cd18773">
    <property type="entry name" value="PDC1_HK_sensor"/>
    <property type="match status" value="1"/>
</dbReference>
<dbReference type="GO" id="GO:0005886">
    <property type="term" value="C:plasma membrane"/>
    <property type="evidence" value="ECO:0007669"/>
    <property type="project" value="UniProtKB-SubCell"/>
</dbReference>
<evidence type="ECO:0000256" key="10">
    <source>
        <dbReference type="PROSITE-ProRule" id="PRU00284"/>
    </source>
</evidence>
<evidence type="ECO:0000256" key="3">
    <source>
        <dbReference type="ARBA" id="ARBA00022481"/>
    </source>
</evidence>
<dbReference type="RefSeq" id="WP_097073610.1">
    <property type="nucleotide sequence ID" value="NZ_OBMQ01000006.1"/>
</dbReference>
<dbReference type="PANTHER" id="PTHR32089:SF114">
    <property type="entry name" value="METHYL-ACCEPTING CHEMOTAXIS PROTEIN MCPB"/>
    <property type="match status" value="1"/>
</dbReference>
<dbReference type="SUPFAM" id="SSF58104">
    <property type="entry name" value="Methyl-accepting chemotaxis protein (MCP) signaling domain"/>
    <property type="match status" value="1"/>
</dbReference>
<reference evidence="15" key="1">
    <citation type="submission" date="2017-08" db="EMBL/GenBank/DDBJ databases">
        <authorList>
            <person name="Varghese N."/>
            <person name="Submissions S."/>
        </authorList>
    </citation>
    <scope>NUCLEOTIDE SEQUENCE [LARGE SCALE GENOMIC DNA]</scope>
    <source>
        <strain evidence="15">JC22</strain>
    </source>
</reference>
<evidence type="ECO:0000313" key="15">
    <source>
        <dbReference type="Proteomes" id="UP000219636"/>
    </source>
</evidence>